<dbReference type="PANTHER" id="PTHR23504">
    <property type="entry name" value="MAJOR FACILITATOR SUPERFAMILY DOMAIN-CONTAINING PROTEIN 10"/>
    <property type="match status" value="1"/>
</dbReference>
<keyword evidence="4 6" id="KW-1133">Transmembrane helix</keyword>
<evidence type="ECO:0000256" key="4">
    <source>
        <dbReference type="ARBA" id="ARBA00022989"/>
    </source>
</evidence>
<dbReference type="Proteomes" id="UP000765509">
    <property type="component" value="Unassembled WGS sequence"/>
</dbReference>
<dbReference type="SUPFAM" id="SSF103473">
    <property type="entry name" value="MFS general substrate transporter"/>
    <property type="match status" value="1"/>
</dbReference>
<feature type="transmembrane region" description="Helical" evidence="6">
    <location>
        <begin position="224"/>
        <end position="248"/>
    </location>
</feature>
<dbReference type="InterPro" id="IPR011701">
    <property type="entry name" value="MFS"/>
</dbReference>
<evidence type="ECO:0000256" key="1">
    <source>
        <dbReference type="ARBA" id="ARBA00004141"/>
    </source>
</evidence>
<feature type="transmembrane region" description="Helical" evidence="6">
    <location>
        <begin position="33"/>
        <end position="51"/>
    </location>
</feature>
<dbReference type="GO" id="GO:0022857">
    <property type="term" value="F:transmembrane transporter activity"/>
    <property type="evidence" value="ECO:0007669"/>
    <property type="project" value="InterPro"/>
</dbReference>
<organism evidence="8 9">
    <name type="scientific">Austropuccinia psidii MF-1</name>
    <dbReference type="NCBI Taxonomy" id="1389203"/>
    <lineage>
        <taxon>Eukaryota</taxon>
        <taxon>Fungi</taxon>
        <taxon>Dikarya</taxon>
        <taxon>Basidiomycota</taxon>
        <taxon>Pucciniomycotina</taxon>
        <taxon>Pucciniomycetes</taxon>
        <taxon>Pucciniales</taxon>
        <taxon>Sphaerophragmiaceae</taxon>
        <taxon>Austropuccinia</taxon>
    </lineage>
</organism>
<feature type="transmembrane region" description="Helical" evidence="6">
    <location>
        <begin position="331"/>
        <end position="350"/>
    </location>
</feature>
<keyword evidence="5 6" id="KW-0472">Membrane</keyword>
<dbReference type="OrthoDB" id="419616at2759"/>
<dbReference type="InterPro" id="IPR036259">
    <property type="entry name" value="MFS_trans_sf"/>
</dbReference>
<dbReference type="CDD" id="cd17330">
    <property type="entry name" value="MFS_SLC46_TetA_like"/>
    <property type="match status" value="1"/>
</dbReference>
<feature type="transmembrane region" description="Helical" evidence="6">
    <location>
        <begin position="268"/>
        <end position="290"/>
    </location>
</feature>
<sequence>MKTSLWYVGLLVEKFWKSLKTNSFFQETGLSCAISYHRSFTFAWIMVWLMWKNSRYQDPSRLPLLDSNGQPNQSQSQADQQDVGADLSTPLPYRQLLVLCLMRITEPISQGLIQPFINQMLEDLKVTPDRTQIGFYAGLITSLFAFCQLCTTFWWGTLSDRIGRKPILICGLIGLASSIISFGLQKSFVGLVIARCFAGIMNGNIAVVKSVLAECTDETNKARAFVLLPTSNALGMIIGPMIGGYLAQPAQQYPGLFGHNRFLLSNPYFLPCFIAGLSNLSAAVLGFFYLEETLKSKKAVNTFSTSIERIDTSHSETESDAQEPQRKFTSLFSPMVVSVLSGSLLVYFQISSWTTLIPMFAYTRVEDGGLGLSLNQIGTALSTDGLVSIVVQIIVFPYVQRRWGTLNVFKAVLLTWPVAFGLLPCVRWLMIQKGKQFGEEAASQIALFALIAVLAIKSFGQMTMVCVSLLINSAAPSPSTFGALNGLGQSCSALARTFAPIITGTLFSMSIDKHKHYLGGNLIFIATVFVSILTSFVAQTIRTKSDRINQKSKNVVGQL</sequence>
<dbReference type="PANTHER" id="PTHR23504:SF15">
    <property type="entry name" value="MAJOR FACILITATOR SUPERFAMILY (MFS) PROFILE DOMAIN-CONTAINING PROTEIN"/>
    <property type="match status" value="1"/>
</dbReference>
<dbReference type="GO" id="GO:0016020">
    <property type="term" value="C:membrane"/>
    <property type="evidence" value="ECO:0007669"/>
    <property type="project" value="UniProtKB-SubCell"/>
</dbReference>
<evidence type="ECO:0000259" key="7">
    <source>
        <dbReference type="PROSITE" id="PS50850"/>
    </source>
</evidence>
<evidence type="ECO:0000313" key="9">
    <source>
        <dbReference type="Proteomes" id="UP000765509"/>
    </source>
</evidence>
<feature type="transmembrane region" description="Helical" evidence="6">
    <location>
        <begin position="190"/>
        <end position="212"/>
    </location>
</feature>
<feature type="domain" description="Major facilitator superfamily (MFS) profile" evidence="7">
    <location>
        <begin position="95"/>
        <end position="546"/>
    </location>
</feature>
<dbReference type="Gene3D" id="1.20.1250.20">
    <property type="entry name" value="MFS general substrate transporter like domains"/>
    <property type="match status" value="1"/>
</dbReference>
<dbReference type="InterPro" id="IPR020846">
    <property type="entry name" value="MFS_dom"/>
</dbReference>
<dbReference type="AlphaFoldDB" id="A0A9Q3ESE4"/>
<accession>A0A9Q3ESE4</accession>
<dbReference type="PROSITE" id="PS50850">
    <property type="entry name" value="MFS"/>
    <property type="match status" value="1"/>
</dbReference>
<evidence type="ECO:0000313" key="8">
    <source>
        <dbReference type="EMBL" id="MBW0522857.1"/>
    </source>
</evidence>
<dbReference type="Pfam" id="PF07690">
    <property type="entry name" value="MFS_1"/>
    <property type="match status" value="1"/>
</dbReference>
<keyword evidence="9" id="KW-1185">Reference proteome</keyword>
<feature type="transmembrane region" description="Helical" evidence="6">
    <location>
        <begin position="377"/>
        <end position="399"/>
    </location>
</feature>
<proteinExistence type="predicted"/>
<name>A0A9Q3ESE4_9BASI</name>
<evidence type="ECO:0000256" key="3">
    <source>
        <dbReference type="ARBA" id="ARBA00022692"/>
    </source>
</evidence>
<keyword evidence="2" id="KW-0813">Transport</keyword>
<comment type="subcellular location">
    <subcellularLocation>
        <location evidence="1">Membrane</location>
        <topology evidence="1">Multi-pass membrane protein</topology>
    </subcellularLocation>
</comment>
<evidence type="ECO:0000256" key="2">
    <source>
        <dbReference type="ARBA" id="ARBA00022448"/>
    </source>
</evidence>
<feature type="transmembrane region" description="Helical" evidence="6">
    <location>
        <begin position="411"/>
        <end position="430"/>
    </location>
</feature>
<protein>
    <recommendedName>
        <fullName evidence="7">Major facilitator superfamily (MFS) profile domain-containing protein</fullName>
    </recommendedName>
</protein>
<evidence type="ECO:0000256" key="5">
    <source>
        <dbReference type="ARBA" id="ARBA00023136"/>
    </source>
</evidence>
<gene>
    <name evidence="8" type="ORF">O181_062572</name>
</gene>
<dbReference type="PRINTS" id="PR01035">
    <property type="entry name" value="TCRTETA"/>
</dbReference>
<comment type="caution">
    <text evidence="8">The sequence shown here is derived from an EMBL/GenBank/DDBJ whole genome shotgun (WGS) entry which is preliminary data.</text>
</comment>
<evidence type="ECO:0000256" key="6">
    <source>
        <dbReference type="SAM" id="Phobius"/>
    </source>
</evidence>
<feature type="transmembrane region" description="Helical" evidence="6">
    <location>
        <begin position="445"/>
        <end position="472"/>
    </location>
</feature>
<keyword evidence="3 6" id="KW-0812">Transmembrane</keyword>
<dbReference type="InterPro" id="IPR001958">
    <property type="entry name" value="Tet-R_TetA/multi-R_MdtG-like"/>
</dbReference>
<feature type="transmembrane region" description="Helical" evidence="6">
    <location>
        <begin position="517"/>
        <end position="538"/>
    </location>
</feature>
<reference evidence="8" key="1">
    <citation type="submission" date="2021-03" db="EMBL/GenBank/DDBJ databases">
        <title>Draft genome sequence of rust myrtle Austropuccinia psidii MF-1, a brazilian biotype.</title>
        <authorList>
            <person name="Quecine M.C."/>
            <person name="Pachon D.M.R."/>
            <person name="Bonatelli M.L."/>
            <person name="Correr F.H."/>
            <person name="Franceschini L.M."/>
            <person name="Leite T.F."/>
            <person name="Margarido G.R.A."/>
            <person name="Almeida C.A."/>
            <person name="Ferrarezi J.A."/>
            <person name="Labate C.A."/>
        </authorList>
    </citation>
    <scope>NUCLEOTIDE SEQUENCE</scope>
    <source>
        <strain evidence="8">MF-1</strain>
    </source>
</reference>
<dbReference type="EMBL" id="AVOT02029871">
    <property type="protein sequence ID" value="MBW0522857.1"/>
    <property type="molecule type" value="Genomic_DNA"/>
</dbReference>
<feature type="transmembrane region" description="Helical" evidence="6">
    <location>
        <begin position="133"/>
        <end position="155"/>
    </location>
</feature>